<dbReference type="RefSeq" id="XP_020908228.1">
    <property type="nucleotide sequence ID" value="XM_021052569.1"/>
</dbReference>
<proteinExistence type="inferred from homology"/>
<keyword evidence="2" id="KW-0808">Transferase</keyword>
<dbReference type="KEGG" id="epa:110246251"/>
<dbReference type="GO" id="GO:0008146">
    <property type="term" value="F:sulfotransferase activity"/>
    <property type="evidence" value="ECO:0007669"/>
    <property type="project" value="InterPro"/>
</dbReference>
<organism evidence="4 5">
    <name type="scientific">Exaiptasia diaphana</name>
    <name type="common">Tropical sea anemone</name>
    <name type="synonym">Aiptasia pulchella</name>
    <dbReference type="NCBI Taxonomy" id="2652724"/>
    <lineage>
        <taxon>Eukaryota</taxon>
        <taxon>Metazoa</taxon>
        <taxon>Cnidaria</taxon>
        <taxon>Anthozoa</taxon>
        <taxon>Hexacorallia</taxon>
        <taxon>Actiniaria</taxon>
        <taxon>Aiptasiidae</taxon>
        <taxon>Exaiptasia</taxon>
    </lineage>
</organism>
<dbReference type="Gene3D" id="3.40.50.300">
    <property type="entry name" value="P-loop containing nucleotide triphosphate hydrolases"/>
    <property type="match status" value="1"/>
</dbReference>
<evidence type="ECO:0000256" key="1">
    <source>
        <dbReference type="ARBA" id="ARBA00005771"/>
    </source>
</evidence>
<dbReference type="GeneID" id="110246251"/>
<feature type="domain" description="Sulfotransferase" evidence="3">
    <location>
        <begin position="44"/>
        <end position="177"/>
    </location>
</feature>
<evidence type="ECO:0000259" key="3">
    <source>
        <dbReference type="Pfam" id="PF00685"/>
    </source>
</evidence>
<dbReference type="SUPFAM" id="SSF52540">
    <property type="entry name" value="P-loop containing nucleoside triphosphate hydrolases"/>
    <property type="match status" value="1"/>
</dbReference>
<sequence>MAEHLKRTPYIHPNFHGFIDGVIHLPGVTKEFLSQIKDLPVNAEDLFVATYPKSGTTWVSEIAYQIYFDAKVDARSIHKRVMFVESLKYGDVIVETKEELNDLYLNHPSPRIFKTHLRYHEVPMGDGKTNKPKYIYLARNPKDTAVSFYHYYRSLKPFEFDRTWDEFFEMFIDGRVVRRKSTILKEEEVDFRKTAKSEVKLILL</sequence>
<evidence type="ECO:0000256" key="2">
    <source>
        <dbReference type="ARBA" id="ARBA00022679"/>
    </source>
</evidence>
<dbReference type="PANTHER" id="PTHR11783">
    <property type="entry name" value="SULFOTRANSFERASE SULT"/>
    <property type="match status" value="1"/>
</dbReference>
<reference evidence="4" key="1">
    <citation type="submission" date="2022-11" db="UniProtKB">
        <authorList>
            <consortium name="EnsemblMetazoa"/>
        </authorList>
    </citation>
    <scope>IDENTIFICATION</scope>
</reference>
<dbReference type="EnsemblMetazoa" id="XM_021052569.1">
    <property type="protein sequence ID" value="XP_020908228.1"/>
    <property type="gene ID" value="LOC110246251"/>
</dbReference>
<dbReference type="OrthoDB" id="5981987at2759"/>
<dbReference type="InterPro" id="IPR000863">
    <property type="entry name" value="Sulfotransferase_dom"/>
</dbReference>
<evidence type="ECO:0000313" key="4">
    <source>
        <dbReference type="EnsemblMetazoa" id="XP_020908228.1"/>
    </source>
</evidence>
<dbReference type="Proteomes" id="UP000887567">
    <property type="component" value="Unplaced"/>
</dbReference>
<dbReference type="Pfam" id="PF00685">
    <property type="entry name" value="Sulfotransfer_1"/>
    <property type="match status" value="1"/>
</dbReference>
<comment type="similarity">
    <text evidence="1">Belongs to the sulfotransferase 1 family.</text>
</comment>
<protein>
    <recommendedName>
        <fullName evidence="3">Sulfotransferase domain-containing protein</fullName>
    </recommendedName>
</protein>
<dbReference type="InterPro" id="IPR027417">
    <property type="entry name" value="P-loop_NTPase"/>
</dbReference>
<accession>A0A913XQS9</accession>
<dbReference type="AlphaFoldDB" id="A0A913XQS9"/>
<keyword evidence="5" id="KW-1185">Reference proteome</keyword>
<evidence type="ECO:0000313" key="5">
    <source>
        <dbReference type="Proteomes" id="UP000887567"/>
    </source>
</evidence>
<dbReference type="OMA" id="WEANRVE"/>
<name>A0A913XQS9_EXADI</name>